<evidence type="ECO:0000256" key="2">
    <source>
        <dbReference type="SAM" id="MobiDB-lite"/>
    </source>
</evidence>
<dbReference type="GO" id="GO:0008643">
    <property type="term" value="P:carbohydrate transport"/>
    <property type="evidence" value="ECO:0007669"/>
    <property type="project" value="InterPro"/>
</dbReference>
<dbReference type="AlphaFoldDB" id="A0A8B8DWQ9"/>
<evidence type="ECO:0000313" key="5">
    <source>
        <dbReference type="RefSeq" id="XP_022331944.1"/>
    </source>
</evidence>
<feature type="transmembrane region" description="Helical" evidence="3">
    <location>
        <begin position="406"/>
        <end position="427"/>
    </location>
</feature>
<keyword evidence="3" id="KW-0812">Transmembrane</keyword>
<dbReference type="InterPro" id="IPR039672">
    <property type="entry name" value="MFS_2"/>
</dbReference>
<dbReference type="GO" id="GO:0005886">
    <property type="term" value="C:plasma membrane"/>
    <property type="evidence" value="ECO:0007669"/>
    <property type="project" value="TreeGrafter"/>
</dbReference>
<dbReference type="CDD" id="cd17491">
    <property type="entry name" value="MFS_MFSD12"/>
    <property type="match status" value="1"/>
</dbReference>
<dbReference type="SUPFAM" id="SSF103473">
    <property type="entry name" value="MFS general substrate transporter"/>
    <property type="match status" value="1"/>
</dbReference>
<reference evidence="5" key="1">
    <citation type="submission" date="2025-08" db="UniProtKB">
        <authorList>
            <consortium name="RefSeq"/>
        </authorList>
    </citation>
    <scope>IDENTIFICATION</scope>
    <source>
        <tissue evidence="5">Whole sample</tissue>
    </source>
</reference>
<dbReference type="GeneID" id="111129776"/>
<dbReference type="RefSeq" id="XP_022331944.1">
    <property type="nucleotide sequence ID" value="XM_022476236.1"/>
</dbReference>
<sequence length="623" mass="69614">MAGDAIPIKRKLGYSVGHAFNDLTASMWYTYLIAYFHEVKNFNDTLAGTLMMIGQSVDAVLTPMVGLASDNSKSGCCKIGRRKSWHLIGTICSCLGFPLIFIPCWFCVGVPDWAQFIYYVPLIVIFQFGWACAQIGHLALIPEMTFSTSEKVQLNGWRYAITVLCHMLVYLLAWLFFDAHRAEEASTYLNAEDGEIFRDLAICVVVIGIICSCVFYCLVHEKDNPIPGDGFGNDQKNVKKEIAKNEEQILKDQATNKKVNAKNPNLEESKTDETKPRSPKTNFMGIFKSNSSDKICKTHDTVESKLSSMSCPESDVIARISSISSPENDIEMSTIQNRAFTTIPGILKSESKIRTIGNPKKRISFVSSQSEIELRDRGCNDVVKPNMKLHKHWKEWFKEPSFYQMALIYMCTRLTVNISQIYMPMYITETLHMHKNSVALVPLVGYVAGFCTSLFMNNTNRLLGRKRTYFVGISCTLGACVWIFFIDEATSSRVYGVAALSGIGGSTVLVTSLAMTSDLIDQYSNSAAFVYGAMSFTEKLANGLAVVLIQRYNPCENGAAAHMTHHCTVYYRDVLVTVPGGVTFISLLVLLSTMSSIGGRSGWKEHRILRPSSPDRDWDRNHL</sequence>
<accession>A0A8B8DWQ9</accession>
<keyword evidence="3" id="KW-0472">Membrane</keyword>
<protein>
    <submittedName>
        <fullName evidence="5">Major facilitator superfamily domain-containing protein 12-like</fullName>
    </submittedName>
</protein>
<dbReference type="Proteomes" id="UP000694844">
    <property type="component" value="Chromosome 4"/>
</dbReference>
<evidence type="ECO:0000313" key="4">
    <source>
        <dbReference type="Proteomes" id="UP000694844"/>
    </source>
</evidence>
<dbReference type="GO" id="GO:0015293">
    <property type="term" value="F:symporter activity"/>
    <property type="evidence" value="ECO:0007669"/>
    <property type="project" value="InterPro"/>
</dbReference>
<dbReference type="OrthoDB" id="1730117at2759"/>
<dbReference type="InterPro" id="IPR036259">
    <property type="entry name" value="MFS_trans_sf"/>
</dbReference>
<dbReference type="PANTHER" id="PTHR11328:SF28">
    <property type="entry name" value="MAJOR FACILITATOR SUPERFAMILY DOMAIN-CONTAINING PROTEIN 12"/>
    <property type="match status" value="1"/>
</dbReference>
<dbReference type="Gene3D" id="1.20.1250.20">
    <property type="entry name" value="MFS general substrate transporter like domains"/>
    <property type="match status" value="2"/>
</dbReference>
<feature type="transmembrane region" description="Helical" evidence="3">
    <location>
        <begin position="468"/>
        <end position="486"/>
    </location>
</feature>
<feature type="region of interest" description="Disordered" evidence="2">
    <location>
        <begin position="253"/>
        <end position="284"/>
    </location>
</feature>
<dbReference type="KEGG" id="cvn:111129776"/>
<comment type="similarity">
    <text evidence="1">Belongs to the major facilitator superfamily.</text>
</comment>
<feature type="transmembrane region" description="Helical" evidence="3">
    <location>
        <begin position="157"/>
        <end position="177"/>
    </location>
</feature>
<evidence type="ECO:0000256" key="3">
    <source>
        <dbReference type="SAM" id="Phobius"/>
    </source>
</evidence>
<dbReference type="PANTHER" id="PTHR11328">
    <property type="entry name" value="MAJOR FACILITATOR SUPERFAMILY DOMAIN-CONTAINING PROTEIN"/>
    <property type="match status" value="1"/>
</dbReference>
<organism evidence="4 5">
    <name type="scientific">Crassostrea virginica</name>
    <name type="common">Eastern oyster</name>
    <dbReference type="NCBI Taxonomy" id="6565"/>
    <lineage>
        <taxon>Eukaryota</taxon>
        <taxon>Metazoa</taxon>
        <taxon>Spiralia</taxon>
        <taxon>Lophotrochozoa</taxon>
        <taxon>Mollusca</taxon>
        <taxon>Bivalvia</taxon>
        <taxon>Autobranchia</taxon>
        <taxon>Pteriomorphia</taxon>
        <taxon>Ostreida</taxon>
        <taxon>Ostreoidea</taxon>
        <taxon>Ostreidae</taxon>
        <taxon>Crassostrea</taxon>
    </lineage>
</organism>
<feature type="compositionally biased region" description="Basic and acidic residues" evidence="2">
    <location>
        <begin position="265"/>
        <end position="276"/>
    </location>
</feature>
<feature type="transmembrane region" description="Helical" evidence="3">
    <location>
        <begin position="492"/>
        <end position="516"/>
    </location>
</feature>
<feature type="transmembrane region" description="Helical" evidence="3">
    <location>
        <begin position="528"/>
        <end position="549"/>
    </location>
</feature>
<dbReference type="Pfam" id="PF13347">
    <property type="entry name" value="MFS_2"/>
    <property type="match status" value="2"/>
</dbReference>
<keyword evidence="4" id="KW-1185">Reference proteome</keyword>
<feature type="transmembrane region" description="Helical" evidence="3">
    <location>
        <begin position="197"/>
        <end position="219"/>
    </location>
</feature>
<name>A0A8B8DWQ9_CRAVI</name>
<evidence type="ECO:0000256" key="1">
    <source>
        <dbReference type="ARBA" id="ARBA00008335"/>
    </source>
</evidence>
<feature type="transmembrane region" description="Helical" evidence="3">
    <location>
        <begin position="569"/>
        <end position="591"/>
    </location>
</feature>
<gene>
    <name evidence="5" type="primary">LOC111129776</name>
</gene>
<feature type="transmembrane region" description="Helical" evidence="3">
    <location>
        <begin position="87"/>
        <end position="111"/>
    </location>
</feature>
<proteinExistence type="inferred from homology"/>
<keyword evidence="3" id="KW-1133">Transmembrane helix</keyword>
<feature type="transmembrane region" description="Helical" evidence="3">
    <location>
        <begin position="439"/>
        <end position="456"/>
    </location>
</feature>
<feature type="transmembrane region" description="Helical" evidence="3">
    <location>
        <begin position="117"/>
        <end position="136"/>
    </location>
</feature>